<dbReference type="Gene3D" id="3.40.50.1820">
    <property type="entry name" value="alpha/beta hydrolase"/>
    <property type="match status" value="1"/>
</dbReference>
<comment type="caution">
    <text evidence="2">The sequence shown here is derived from an EMBL/GenBank/DDBJ whole genome shotgun (WGS) entry which is preliminary data.</text>
</comment>
<dbReference type="InterPro" id="IPR029058">
    <property type="entry name" value="AB_hydrolase_fold"/>
</dbReference>
<dbReference type="Proteomes" id="UP000176774">
    <property type="component" value="Unassembled WGS sequence"/>
</dbReference>
<organism evidence="2 3">
    <name type="scientific">Candidatus Staskawiczbacteria bacterium RIFCSPLOWO2_01_FULL_38_12b</name>
    <dbReference type="NCBI Taxonomy" id="1802214"/>
    <lineage>
        <taxon>Bacteria</taxon>
        <taxon>Candidatus Staskawicziibacteriota</taxon>
    </lineage>
</organism>
<evidence type="ECO:0000259" key="1">
    <source>
        <dbReference type="Pfam" id="PF12146"/>
    </source>
</evidence>
<dbReference type="PANTHER" id="PTHR22946">
    <property type="entry name" value="DIENELACTONE HYDROLASE DOMAIN-CONTAINING PROTEIN-RELATED"/>
    <property type="match status" value="1"/>
</dbReference>
<protein>
    <recommendedName>
        <fullName evidence="1">Serine aminopeptidase S33 domain-containing protein</fullName>
    </recommendedName>
</protein>
<dbReference type="PANTHER" id="PTHR22946:SF5">
    <property type="entry name" value="PEPTIDASE S9 PROLYL OLIGOPEPTIDASE CATALYTIC DOMAIN-CONTAINING PROTEIN"/>
    <property type="match status" value="1"/>
</dbReference>
<dbReference type="EMBL" id="MHPA01000006">
    <property type="protein sequence ID" value="OGZ73826.1"/>
    <property type="molecule type" value="Genomic_DNA"/>
</dbReference>
<evidence type="ECO:0000313" key="3">
    <source>
        <dbReference type="Proteomes" id="UP000176774"/>
    </source>
</evidence>
<dbReference type="STRING" id="1802214.A2908_01295"/>
<reference evidence="2 3" key="1">
    <citation type="journal article" date="2016" name="Nat. Commun.">
        <title>Thousands of microbial genomes shed light on interconnected biogeochemical processes in an aquifer system.</title>
        <authorList>
            <person name="Anantharaman K."/>
            <person name="Brown C.T."/>
            <person name="Hug L.A."/>
            <person name="Sharon I."/>
            <person name="Castelle C.J."/>
            <person name="Probst A.J."/>
            <person name="Thomas B.C."/>
            <person name="Singh A."/>
            <person name="Wilkins M.J."/>
            <person name="Karaoz U."/>
            <person name="Brodie E.L."/>
            <person name="Williams K.H."/>
            <person name="Hubbard S.S."/>
            <person name="Banfield J.F."/>
        </authorList>
    </citation>
    <scope>NUCLEOTIDE SEQUENCE [LARGE SCALE GENOMIC DNA]</scope>
</reference>
<proteinExistence type="predicted"/>
<feature type="domain" description="Serine aminopeptidase S33" evidence="1">
    <location>
        <begin position="45"/>
        <end position="158"/>
    </location>
</feature>
<dbReference type="InterPro" id="IPR050261">
    <property type="entry name" value="FrsA_esterase"/>
</dbReference>
<accession>A0A1G2IGB9</accession>
<evidence type="ECO:0000313" key="2">
    <source>
        <dbReference type="EMBL" id="OGZ73826.1"/>
    </source>
</evidence>
<dbReference type="SUPFAM" id="SSF53474">
    <property type="entry name" value="alpha/beta-Hydrolases"/>
    <property type="match status" value="1"/>
</dbReference>
<dbReference type="AlphaFoldDB" id="A0A1G2IGB9"/>
<name>A0A1G2IGB9_9BACT</name>
<dbReference type="Pfam" id="PF12146">
    <property type="entry name" value="Hydrolase_4"/>
    <property type="match status" value="1"/>
</dbReference>
<sequence>MKENFDRKELEDNEHIQEIEFISEDQKLKGKLFFPEQLQVKQPGVIFIHGWKSNQNSKTDYASTVAGLGYVSMTFDLRGHGESEGDLPVLTMENFIHDGEAAYDRLIAEHAVDADDITIVGNSLGAYIAIRLIERKNSKNLIIQAPANYPDQELTHPLVDYAGDKSILEWRKQILKPKTNAALDALNKFKGNLLVVESQLDDFIPHQTVENYVSAAQDPARVKLEIMADAPHSLKDPSLRMQYQKLISDFLLDKSPIKS</sequence>
<gene>
    <name evidence="2" type="ORF">A2908_01295</name>
</gene>
<dbReference type="InterPro" id="IPR022742">
    <property type="entry name" value="Hydrolase_4"/>
</dbReference>